<reference evidence="1" key="2">
    <citation type="submission" date="2021-01" db="UniProtKB">
        <authorList>
            <consortium name="EnsemblMetazoa"/>
        </authorList>
    </citation>
    <scope>IDENTIFICATION</scope>
</reference>
<proteinExistence type="predicted"/>
<reference evidence="2" key="1">
    <citation type="submission" date="2015-02" db="EMBL/GenBank/DDBJ databases">
        <title>Genome sequencing for Strongylocentrotus purpuratus.</title>
        <authorList>
            <person name="Murali S."/>
            <person name="Liu Y."/>
            <person name="Vee V."/>
            <person name="English A."/>
            <person name="Wang M."/>
            <person name="Skinner E."/>
            <person name="Han Y."/>
            <person name="Muzny D.M."/>
            <person name="Worley K.C."/>
            <person name="Gibbs R.A."/>
        </authorList>
    </citation>
    <scope>NUCLEOTIDE SEQUENCE</scope>
</reference>
<accession>A0A7M7GIP5</accession>
<evidence type="ECO:0008006" key="3">
    <source>
        <dbReference type="Google" id="ProtNLM"/>
    </source>
</evidence>
<evidence type="ECO:0000313" key="1">
    <source>
        <dbReference type="EnsemblMetazoa" id="XP_003728842"/>
    </source>
</evidence>
<evidence type="ECO:0000313" key="2">
    <source>
        <dbReference type="Proteomes" id="UP000007110"/>
    </source>
</evidence>
<dbReference type="GeneID" id="100889105"/>
<sequence>MTSSKKVKVAVYSGSNEENVAGLIKEIMGRMSDCVAEVKFVPLPYNVSDMLKMKLDKKYYMLLCHSIENRRFSITNVTDALYDDFLRKAKKKLGRRNVGVIAHDFESAELSPERLESRMESFRNTQERTFRKSILQLIGGKLSESPVELNSDQWEELGNYFRNKLKKPKPKPRPAEPKMQMALPCLCARGTRTEQ</sequence>
<keyword evidence="2" id="KW-1185">Reference proteome</keyword>
<dbReference type="EnsemblMetazoa" id="XM_003728794">
    <property type="protein sequence ID" value="XP_003728842"/>
    <property type="gene ID" value="LOC100889105"/>
</dbReference>
<dbReference type="Proteomes" id="UP000007110">
    <property type="component" value="Unassembled WGS sequence"/>
</dbReference>
<dbReference type="InParanoid" id="A0A7M7GIP5"/>
<dbReference type="OrthoDB" id="10374901at2759"/>
<organism evidence="1 2">
    <name type="scientific">Strongylocentrotus purpuratus</name>
    <name type="common">Purple sea urchin</name>
    <dbReference type="NCBI Taxonomy" id="7668"/>
    <lineage>
        <taxon>Eukaryota</taxon>
        <taxon>Metazoa</taxon>
        <taxon>Echinodermata</taxon>
        <taxon>Eleutherozoa</taxon>
        <taxon>Echinozoa</taxon>
        <taxon>Echinoidea</taxon>
        <taxon>Euechinoidea</taxon>
        <taxon>Echinacea</taxon>
        <taxon>Camarodonta</taxon>
        <taxon>Echinidea</taxon>
        <taxon>Strongylocentrotidae</taxon>
        <taxon>Strongylocentrotus</taxon>
    </lineage>
</organism>
<dbReference type="OMA" id="RMADCVE"/>
<name>A0A7M7GIP5_STRPU</name>
<dbReference type="RefSeq" id="XP_003728842.1">
    <property type="nucleotide sequence ID" value="XM_003728794.3"/>
</dbReference>
<protein>
    <recommendedName>
        <fullName evidence="3">Flavodoxin domain-containing protein</fullName>
    </recommendedName>
</protein>
<dbReference type="KEGG" id="spu:100889105"/>
<dbReference type="AlphaFoldDB" id="A0A7M7GIP5"/>